<reference evidence="2" key="2">
    <citation type="submission" date="2021-01" db="UniProtKB">
        <authorList>
            <consortium name="EnsemblMetazoa"/>
        </authorList>
    </citation>
    <scope>IDENTIFICATION</scope>
</reference>
<keyword evidence="3" id="KW-1185">Reference proteome</keyword>
<dbReference type="InParanoid" id="A0A7M7PL34"/>
<name>A0A7M7PL34_STRPU</name>
<dbReference type="GeneID" id="588758"/>
<feature type="transmembrane region" description="Helical" evidence="1">
    <location>
        <begin position="99"/>
        <end position="120"/>
    </location>
</feature>
<reference evidence="3" key="1">
    <citation type="submission" date="2015-02" db="EMBL/GenBank/DDBJ databases">
        <title>Genome sequencing for Strongylocentrotus purpuratus.</title>
        <authorList>
            <person name="Murali S."/>
            <person name="Liu Y."/>
            <person name="Vee V."/>
            <person name="English A."/>
            <person name="Wang M."/>
            <person name="Skinner E."/>
            <person name="Han Y."/>
            <person name="Muzny D.M."/>
            <person name="Worley K.C."/>
            <person name="Gibbs R.A."/>
        </authorList>
    </citation>
    <scope>NUCLEOTIDE SEQUENCE</scope>
</reference>
<feature type="transmembrane region" description="Helical" evidence="1">
    <location>
        <begin position="173"/>
        <end position="193"/>
    </location>
</feature>
<evidence type="ECO:0000256" key="1">
    <source>
        <dbReference type="SAM" id="Phobius"/>
    </source>
</evidence>
<feature type="transmembrane region" description="Helical" evidence="1">
    <location>
        <begin position="72"/>
        <end position="90"/>
    </location>
</feature>
<dbReference type="KEGG" id="spu:588758"/>
<dbReference type="AlphaFoldDB" id="A0A7M7PL34"/>
<sequence>MAVDIASIDTPVLVGVSLLVLAFLIGCSRGRDTWLFVDFLATAAFGLAWYFVPDVILGFQINVTPDGTHLTYSRAFAACMIGDAVTRYFCRSSKDASTLVYLLFSRIVGCTILIVSMVYIQYFGGNTWTQNHIFFGMVGNMLWMMGSVIYYYQSRYSGGHAQLESRLNMHLRFDGFLVLVIGLTIFGFPDLFLKIQTTLESYDGAHLHMARSTGALLIGSSILSFMAPGFLFDWDKRAIFVGRIVKLFLTVLAVLYAAAKYDAWGGNLHLYFLMESIVALNALLGYYAPHETERYKSN</sequence>
<dbReference type="OMA" id="HINSWIV"/>
<protein>
    <submittedName>
        <fullName evidence="2">Uncharacterized protein</fullName>
    </submittedName>
</protein>
<organism evidence="2 3">
    <name type="scientific">Strongylocentrotus purpuratus</name>
    <name type="common">Purple sea urchin</name>
    <dbReference type="NCBI Taxonomy" id="7668"/>
    <lineage>
        <taxon>Eukaryota</taxon>
        <taxon>Metazoa</taxon>
        <taxon>Echinodermata</taxon>
        <taxon>Eleutherozoa</taxon>
        <taxon>Echinozoa</taxon>
        <taxon>Echinoidea</taxon>
        <taxon>Euechinoidea</taxon>
        <taxon>Echinacea</taxon>
        <taxon>Camarodonta</taxon>
        <taxon>Echinidea</taxon>
        <taxon>Strongylocentrotidae</taxon>
        <taxon>Strongylocentrotus</taxon>
    </lineage>
</organism>
<feature type="transmembrane region" description="Helical" evidence="1">
    <location>
        <begin position="6"/>
        <end position="27"/>
    </location>
</feature>
<feature type="transmembrane region" description="Helical" evidence="1">
    <location>
        <begin position="34"/>
        <end position="52"/>
    </location>
</feature>
<keyword evidence="1" id="KW-0812">Transmembrane</keyword>
<keyword evidence="1" id="KW-1133">Transmembrane helix</keyword>
<proteinExistence type="predicted"/>
<accession>A0A7M7PL34</accession>
<dbReference type="OrthoDB" id="10006207at2759"/>
<evidence type="ECO:0000313" key="2">
    <source>
        <dbReference type="EnsemblMetazoa" id="XP_030853312"/>
    </source>
</evidence>
<feature type="transmembrane region" description="Helical" evidence="1">
    <location>
        <begin position="132"/>
        <end position="152"/>
    </location>
</feature>
<dbReference type="Proteomes" id="UP000007110">
    <property type="component" value="Unassembled WGS sequence"/>
</dbReference>
<evidence type="ECO:0000313" key="3">
    <source>
        <dbReference type="Proteomes" id="UP000007110"/>
    </source>
</evidence>
<dbReference type="RefSeq" id="XP_030853312.1">
    <property type="nucleotide sequence ID" value="XM_030997452.1"/>
</dbReference>
<dbReference type="EnsemblMetazoa" id="XM_030997452">
    <property type="protein sequence ID" value="XP_030853312"/>
    <property type="gene ID" value="LOC588758"/>
</dbReference>
<feature type="transmembrane region" description="Helical" evidence="1">
    <location>
        <begin position="213"/>
        <end position="232"/>
    </location>
</feature>
<feature type="transmembrane region" description="Helical" evidence="1">
    <location>
        <begin position="239"/>
        <end position="258"/>
    </location>
</feature>
<keyword evidence="1" id="KW-0472">Membrane</keyword>
<feature type="transmembrane region" description="Helical" evidence="1">
    <location>
        <begin position="270"/>
        <end position="288"/>
    </location>
</feature>